<evidence type="ECO:0000313" key="4">
    <source>
        <dbReference type="Proteomes" id="UP000198877"/>
    </source>
</evidence>
<reference evidence="4" key="1">
    <citation type="submission" date="2016-10" db="EMBL/GenBank/DDBJ databases">
        <authorList>
            <person name="Varghese N."/>
            <person name="Submissions S."/>
        </authorList>
    </citation>
    <scope>NUCLEOTIDE SEQUENCE [LARGE SCALE GENOMIC DNA]</scope>
    <source>
        <strain evidence="4">CL127</strain>
    </source>
</reference>
<dbReference type="EMBL" id="FOYR01000002">
    <property type="protein sequence ID" value="SFR57542.1"/>
    <property type="molecule type" value="Genomic_DNA"/>
</dbReference>
<organism evidence="3 4">
    <name type="scientific">Microbacterium azadirachtae</name>
    <dbReference type="NCBI Taxonomy" id="582680"/>
    <lineage>
        <taxon>Bacteria</taxon>
        <taxon>Bacillati</taxon>
        <taxon>Actinomycetota</taxon>
        <taxon>Actinomycetes</taxon>
        <taxon>Micrococcales</taxon>
        <taxon>Microbacteriaceae</taxon>
        <taxon>Microbacterium</taxon>
    </lineage>
</organism>
<feature type="signal peptide" evidence="2">
    <location>
        <begin position="1"/>
        <end position="39"/>
    </location>
</feature>
<accession>A0A1I6HSV0</accession>
<evidence type="ECO:0000256" key="2">
    <source>
        <dbReference type="SAM" id="SignalP"/>
    </source>
</evidence>
<feature type="region of interest" description="Disordered" evidence="1">
    <location>
        <begin position="317"/>
        <end position="351"/>
    </location>
</feature>
<dbReference type="RefSeq" id="WP_091738650.1">
    <property type="nucleotide sequence ID" value="NZ_FOYR01000002.1"/>
</dbReference>
<sequence length="351" mass="33664">MRGRTWSLRGFVPAAIAGGLLAVGWVALSIAFGSGSAQAAETAPPPPPTLLGTLQSTVGAVQDTIAAAPVTVQSTVTAVQQTVAETLPDPVAVVAPEPAPVADAAPADVAAPRTSVVAPIVEAAVPLLRSVDQTAGVAVDTVTGTVGGTVGVIAPALTPVLSPVDAVLHRVPVTLDTVTSALPALAVSLDDTVGTVGGTVRDATGLIPVPITVPSGPAIPSLPGGGPSSGPSTPPGAPAPVSAAGTTLPATEATTRLAPAPDAVSETAQQSASPGSTSPLSPAHHPGGSPASELDIPGAGSAAGGSAVDVRLLGTVSSLSAGDRLLTVRSGSAGDDRLPASPVADHDSSPD</sequence>
<keyword evidence="2" id="KW-0732">Signal</keyword>
<feature type="compositionally biased region" description="Polar residues" evidence="1">
    <location>
        <begin position="266"/>
        <end position="280"/>
    </location>
</feature>
<proteinExistence type="predicted"/>
<evidence type="ECO:0000256" key="1">
    <source>
        <dbReference type="SAM" id="MobiDB-lite"/>
    </source>
</evidence>
<dbReference type="AlphaFoldDB" id="A0A1I6HSV0"/>
<gene>
    <name evidence="3" type="ORF">SAMN04488591_2119</name>
</gene>
<feature type="region of interest" description="Disordered" evidence="1">
    <location>
        <begin position="217"/>
        <end position="244"/>
    </location>
</feature>
<name>A0A1I6HSV0_9MICO</name>
<dbReference type="Proteomes" id="UP000198877">
    <property type="component" value="Unassembled WGS sequence"/>
</dbReference>
<feature type="compositionally biased region" description="Basic and acidic residues" evidence="1">
    <location>
        <begin position="334"/>
        <end position="351"/>
    </location>
</feature>
<feature type="region of interest" description="Disordered" evidence="1">
    <location>
        <begin position="259"/>
        <end position="305"/>
    </location>
</feature>
<feature type="chain" id="PRO_5011590288" evidence="2">
    <location>
        <begin position="40"/>
        <end position="351"/>
    </location>
</feature>
<protein>
    <submittedName>
        <fullName evidence="3">Uncharacterized protein</fullName>
    </submittedName>
</protein>
<evidence type="ECO:0000313" key="3">
    <source>
        <dbReference type="EMBL" id="SFR57542.1"/>
    </source>
</evidence>